<proteinExistence type="predicted"/>
<gene>
    <name evidence="4" type="ORF">GGR25_003069</name>
</gene>
<name>A0A840AT75_9HYPH</name>
<evidence type="ECO:0000313" key="4">
    <source>
        <dbReference type="EMBL" id="MBB3932011.1"/>
    </source>
</evidence>
<dbReference type="PANTHER" id="PTHR43877">
    <property type="entry name" value="AMINOALKYLPHOSPHONATE N-ACETYLTRANSFERASE-RELATED-RELATED"/>
    <property type="match status" value="1"/>
</dbReference>
<reference evidence="4 5" key="1">
    <citation type="submission" date="2020-08" db="EMBL/GenBank/DDBJ databases">
        <title>Genomic Encyclopedia of Type Strains, Phase IV (KMG-IV): sequencing the most valuable type-strain genomes for metagenomic binning, comparative biology and taxonomic classification.</title>
        <authorList>
            <person name="Goeker M."/>
        </authorList>
    </citation>
    <scope>NUCLEOTIDE SEQUENCE [LARGE SCALE GENOMIC DNA]</scope>
    <source>
        <strain evidence="4 5">DSM 25966</strain>
    </source>
</reference>
<keyword evidence="5" id="KW-1185">Reference proteome</keyword>
<dbReference type="InterPro" id="IPR050832">
    <property type="entry name" value="Bact_Acetyltransf"/>
</dbReference>
<keyword evidence="4" id="KW-0687">Ribonucleoprotein</keyword>
<dbReference type="AlphaFoldDB" id="A0A840AT75"/>
<dbReference type="InterPro" id="IPR000182">
    <property type="entry name" value="GNAT_dom"/>
</dbReference>
<dbReference type="RefSeq" id="WP_183399687.1">
    <property type="nucleotide sequence ID" value="NZ_JACIDS010000004.1"/>
</dbReference>
<evidence type="ECO:0000256" key="1">
    <source>
        <dbReference type="ARBA" id="ARBA00022679"/>
    </source>
</evidence>
<feature type="domain" description="N-acetyltransferase" evidence="3">
    <location>
        <begin position="7"/>
        <end position="172"/>
    </location>
</feature>
<dbReference type="EMBL" id="JACIDS010000004">
    <property type="protein sequence ID" value="MBB3932011.1"/>
    <property type="molecule type" value="Genomic_DNA"/>
</dbReference>
<dbReference type="Gene3D" id="3.40.630.30">
    <property type="match status" value="1"/>
</dbReference>
<keyword evidence="2" id="KW-0012">Acyltransferase</keyword>
<dbReference type="Proteomes" id="UP000553963">
    <property type="component" value="Unassembled WGS sequence"/>
</dbReference>
<dbReference type="SUPFAM" id="SSF55729">
    <property type="entry name" value="Acyl-CoA N-acyltransferases (Nat)"/>
    <property type="match status" value="1"/>
</dbReference>
<protein>
    <submittedName>
        <fullName evidence="4">Ribosomal protein S18 acetylase RimI-like enzyme</fullName>
    </submittedName>
</protein>
<dbReference type="Pfam" id="PF00583">
    <property type="entry name" value="Acetyltransf_1"/>
    <property type="match status" value="1"/>
</dbReference>
<dbReference type="GO" id="GO:0005840">
    <property type="term" value="C:ribosome"/>
    <property type="evidence" value="ECO:0007669"/>
    <property type="project" value="UniProtKB-KW"/>
</dbReference>
<accession>A0A840AT75</accession>
<dbReference type="GO" id="GO:0016747">
    <property type="term" value="F:acyltransferase activity, transferring groups other than amino-acyl groups"/>
    <property type="evidence" value="ECO:0007669"/>
    <property type="project" value="InterPro"/>
</dbReference>
<evidence type="ECO:0000259" key="3">
    <source>
        <dbReference type="PROSITE" id="PS51186"/>
    </source>
</evidence>
<organism evidence="4 5">
    <name type="scientific">Kaistia hirudinis</name>
    <dbReference type="NCBI Taxonomy" id="1293440"/>
    <lineage>
        <taxon>Bacteria</taxon>
        <taxon>Pseudomonadati</taxon>
        <taxon>Pseudomonadota</taxon>
        <taxon>Alphaproteobacteria</taxon>
        <taxon>Hyphomicrobiales</taxon>
        <taxon>Kaistiaceae</taxon>
        <taxon>Kaistia</taxon>
    </lineage>
</organism>
<dbReference type="PANTHER" id="PTHR43877:SF2">
    <property type="entry name" value="AMINOALKYLPHOSPHONATE N-ACETYLTRANSFERASE-RELATED"/>
    <property type="match status" value="1"/>
</dbReference>
<sequence length="180" mass="19275">MASGPDLIIRQLGVADAEAYRAVRLRGLRDVPTAFTQSFEEESAWPIERFERRLGSPPSAIFGAELSGKLIGIASFAVQPALKQRHRGEMWGVYVDPAGRGLGIGRQLVQRVIDHAAAHVLVLEAGVRVGNDTAAALYESLGFRVSGLHPKALCVDGLFYDEHLLVMEFPPAGSAGDAAA</sequence>
<comment type="caution">
    <text evidence="4">The sequence shown here is derived from an EMBL/GenBank/DDBJ whole genome shotgun (WGS) entry which is preliminary data.</text>
</comment>
<evidence type="ECO:0000313" key="5">
    <source>
        <dbReference type="Proteomes" id="UP000553963"/>
    </source>
</evidence>
<dbReference type="InterPro" id="IPR016181">
    <property type="entry name" value="Acyl_CoA_acyltransferase"/>
</dbReference>
<keyword evidence="4" id="KW-0689">Ribosomal protein</keyword>
<dbReference type="CDD" id="cd04301">
    <property type="entry name" value="NAT_SF"/>
    <property type="match status" value="1"/>
</dbReference>
<keyword evidence="1" id="KW-0808">Transferase</keyword>
<evidence type="ECO:0000256" key="2">
    <source>
        <dbReference type="ARBA" id="ARBA00023315"/>
    </source>
</evidence>
<dbReference type="PROSITE" id="PS51186">
    <property type="entry name" value="GNAT"/>
    <property type="match status" value="1"/>
</dbReference>